<gene>
    <name evidence="3" type="ORF">A994_10902</name>
</gene>
<evidence type="ECO:0000313" key="4">
    <source>
        <dbReference type="Proteomes" id="UP000007360"/>
    </source>
</evidence>
<dbReference type="InterPro" id="IPR001173">
    <property type="entry name" value="Glyco_trans_2-like"/>
</dbReference>
<keyword evidence="4" id="KW-1185">Reference proteome</keyword>
<dbReference type="Pfam" id="PF00535">
    <property type="entry name" value="Glycos_transf_2"/>
    <property type="match status" value="1"/>
</dbReference>
<evidence type="ECO:0000313" key="3">
    <source>
        <dbReference type="EMBL" id="EKF84900.1"/>
    </source>
</evidence>
<comment type="caution">
    <text evidence="3">The sequence shown here is derived from an EMBL/GenBank/DDBJ whole genome shotgun (WGS) entry which is preliminary data.</text>
</comment>
<dbReference type="EMBL" id="AMPO01000011">
    <property type="protein sequence ID" value="EKF84900.1"/>
    <property type="molecule type" value="Genomic_DNA"/>
</dbReference>
<dbReference type="AlphaFoldDB" id="K2RQ95"/>
<dbReference type="InterPro" id="IPR029044">
    <property type="entry name" value="Nucleotide-diphossugar_trans"/>
</dbReference>
<protein>
    <submittedName>
        <fullName evidence="3">Family 2 glycosyl transferase</fullName>
    </submittedName>
</protein>
<keyword evidence="1" id="KW-0472">Membrane</keyword>
<dbReference type="GO" id="GO:0016740">
    <property type="term" value="F:transferase activity"/>
    <property type="evidence" value="ECO:0007669"/>
    <property type="project" value="UniProtKB-KW"/>
</dbReference>
<sequence>MEVSVLINTLNEEKNIKNCLESVKWADEIIIVDMHSEDRTVEIAREYTDQIFFHKRMGYADPARQFALDQASCEWVLVVDADEIVPRKLRDRLKEVMESDLADVVNIPHNNYFAGKQVCHMGWGPLQDLHPRFFKKKYLHFGDQIHDFMRISEEARHYDLSDPEEGFIHFSYLDFEHYIDKALNHYTTIEAKNIFEGKKVGYKLGEHVPGILFRLFRGFFDVYIRDKGYKDGFRGLSISFLSVIYNLIVYLKLGLMKEYNTTHTREKIRKEYQKVTDNVLLEYRDE</sequence>
<organism evidence="3 4">
    <name type="scientific">Methanobacterium formicicum (strain DSM 3637 / PP1)</name>
    <dbReference type="NCBI Taxonomy" id="1204725"/>
    <lineage>
        <taxon>Archaea</taxon>
        <taxon>Methanobacteriati</taxon>
        <taxon>Methanobacteriota</taxon>
        <taxon>Methanomada group</taxon>
        <taxon>Methanobacteria</taxon>
        <taxon>Methanobacteriales</taxon>
        <taxon>Methanobacteriaceae</taxon>
        <taxon>Methanobacterium</taxon>
    </lineage>
</organism>
<dbReference type="CDD" id="cd02511">
    <property type="entry name" value="Beta4Glucosyltransferase"/>
    <property type="match status" value="1"/>
</dbReference>
<dbReference type="OrthoDB" id="46222at2157"/>
<proteinExistence type="predicted"/>
<evidence type="ECO:0000256" key="1">
    <source>
        <dbReference type="SAM" id="Phobius"/>
    </source>
</evidence>
<dbReference type="PANTHER" id="PTHR43630:SF2">
    <property type="entry name" value="GLYCOSYLTRANSFERASE"/>
    <property type="match status" value="1"/>
</dbReference>
<feature type="transmembrane region" description="Helical" evidence="1">
    <location>
        <begin position="235"/>
        <end position="255"/>
    </location>
</feature>
<evidence type="ECO:0000259" key="2">
    <source>
        <dbReference type="Pfam" id="PF00535"/>
    </source>
</evidence>
<feature type="domain" description="Glycosyltransferase 2-like" evidence="2">
    <location>
        <begin position="4"/>
        <end position="128"/>
    </location>
</feature>
<dbReference type="Gene3D" id="3.90.550.10">
    <property type="entry name" value="Spore Coat Polysaccharide Biosynthesis Protein SpsA, Chain A"/>
    <property type="match status" value="1"/>
</dbReference>
<dbReference type="Proteomes" id="UP000007360">
    <property type="component" value="Unassembled WGS sequence"/>
</dbReference>
<keyword evidence="1" id="KW-1133">Transmembrane helix</keyword>
<accession>K2RQ95</accession>
<name>K2RQ95_METFP</name>
<reference evidence="3 4" key="1">
    <citation type="journal article" date="2012" name="J. Bacteriol.">
        <title>Draft genome sequence of Methanobacterium formicicum DSM 3637, an archaebacterium isolated from the methane producer amoeba Pelomyxa palustris.</title>
        <authorList>
            <person name="Gutierrez G."/>
        </authorList>
    </citation>
    <scope>NUCLEOTIDE SEQUENCE [LARGE SCALE GENOMIC DNA]</scope>
    <source>
        <strain evidence="4">DSM 3637 / PP1</strain>
    </source>
</reference>
<dbReference type="PANTHER" id="PTHR43630">
    <property type="entry name" value="POLY-BETA-1,6-N-ACETYL-D-GLUCOSAMINE SYNTHASE"/>
    <property type="match status" value="1"/>
</dbReference>
<keyword evidence="3" id="KW-0808">Transferase</keyword>
<keyword evidence="1" id="KW-0812">Transmembrane</keyword>
<dbReference type="SUPFAM" id="SSF53448">
    <property type="entry name" value="Nucleotide-diphospho-sugar transferases"/>
    <property type="match status" value="1"/>
</dbReference>
<dbReference type="PATRIC" id="fig|1204725.3.peg.2191"/>
<dbReference type="RefSeq" id="WP_004031651.1">
    <property type="nucleotide sequence ID" value="NZ_AMPO01000011.1"/>
</dbReference>